<name>A0AAV7KHP7_9METZ</name>
<organism evidence="1 2">
    <name type="scientific">Oopsacas minuta</name>
    <dbReference type="NCBI Taxonomy" id="111878"/>
    <lineage>
        <taxon>Eukaryota</taxon>
        <taxon>Metazoa</taxon>
        <taxon>Porifera</taxon>
        <taxon>Hexactinellida</taxon>
        <taxon>Hexasterophora</taxon>
        <taxon>Lyssacinosida</taxon>
        <taxon>Leucopsacidae</taxon>
        <taxon>Oopsacas</taxon>
    </lineage>
</organism>
<sequence>MSGTESIILEKSQKYEFKQDDDVWLTIWGIEKVMWRITVDGVFRDRDSLTKITFENKYFNKEKYTYELQKKDSLLPLPLPLSSHNSYTPSPFNYFKEQFGYSTK</sequence>
<accession>A0AAV7KHP7</accession>
<evidence type="ECO:0000313" key="1">
    <source>
        <dbReference type="EMBL" id="KAI6660862.1"/>
    </source>
</evidence>
<comment type="caution">
    <text evidence="1">The sequence shown here is derived from an EMBL/GenBank/DDBJ whole genome shotgun (WGS) entry which is preliminary data.</text>
</comment>
<keyword evidence="2" id="KW-1185">Reference proteome</keyword>
<evidence type="ECO:0000313" key="2">
    <source>
        <dbReference type="Proteomes" id="UP001165289"/>
    </source>
</evidence>
<dbReference type="Proteomes" id="UP001165289">
    <property type="component" value="Unassembled WGS sequence"/>
</dbReference>
<dbReference type="AlphaFoldDB" id="A0AAV7KHP7"/>
<proteinExistence type="predicted"/>
<reference evidence="1 2" key="1">
    <citation type="journal article" date="2023" name="BMC Biol.">
        <title>The compact genome of the sponge Oopsacas minuta (Hexactinellida) is lacking key metazoan core genes.</title>
        <authorList>
            <person name="Santini S."/>
            <person name="Schenkelaars Q."/>
            <person name="Jourda C."/>
            <person name="Duchesne M."/>
            <person name="Belahbib H."/>
            <person name="Rocher C."/>
            <person name="Selva M."/>
            <person name="Riesgo A."/>
            <person name="Vervoort M."/>
            <person name="Leys S.P."/>
            <person name="Kodjabachian L."/>
            <person name="Le Bivic A."/>
            <person name="Borchiellini C."/>
            <person name="Claverie J.M."/>
            <person name="Renard E."/>
        </authorList>
    </citation>
    <scope>NUCLEOTIDE SEQUENCE [LARGE SCALE GENOMIC DNA]</scope>
    <source>
        <strain evidence="1">SPO-2</strain>
    </source>
</reference>
<gene>
    <name evidence="1" type="ORF">LOD99_13586</name>
</gene>
<dbReference type="EMBL" id="JAKMXF010000022">
    <property type="protein sequence ID" value="KAI6660862.1"/>
    <property type="molecule type" value="Genomic_DNA"/>
</dbReference>
<protein>
    <submittedName>
        <fullName evidence="1">Uncharacterized protein</fullName>
    </submittedName>
</protein>